<proteinExistence type="inferred from homology"/>
<protein>
    <submittedName>
        <fullName evidence="9">Uncharacterized protein</fullName>
    </submittedName>
</protein>
<dbReference type="Proteomes" id="UP001620626">
    <property type="component" value="Unassembled WGS sequence"/>
</dbReference>
<evidence type="ECO:0000313" key="9">
    <source>
        <dbReference type="EMBL" id="KAL3125501.1"/>
    </source>
</evidence>
<comment type="similarity">
    <text evidence="1 5">Belongs to the peptidase C14A family.</text>
</comment>
<dbReference type="PROSITE" id="PS50208">
    <property type="entry name" value="CASPASE_P20"/>
    <property type="match status" value="1"/>
</dbReference>
<dbReference type="SMART" id="SM00115">
    <property type="entry name" value="CASc"/>
    <property type="match status" value="1"/>
</dbReference>
<gene>
    <name evidence="9" type="ORF">niasHT_004465</name>
</gene>
<dbReference type="SUPFAM" id="SSF52129">
    <property type="entry name" value="Caspase-like"/>
    <property type="match status" value="1"/>
</dbReference>
<name>A0ABD2MDG8_9BILA</name>
<evidence type="ECO:0000256" key="5">
    <source>
        <dbReference type="RuleBase" id="RU003971"/>
    </source>
</evidence>
<reference evidence="9 10" key="1">
    <citation type="submission" date="2024-10" db="EMBL/GenBank/DDBJ databases">
        <authorList>
            <person name="Kim D."/>
        </authorList>
    </citation>
    <scope>NUCLEOTIDE SEQUENCE [LARGE SCALE GENOMIC DNA]</scope>
    <source>
        <strain evidence="9">BH-2024</strain>
    </source>
</reference>
<accession>A0ABD2MDG8</accession>
<dbReference type="InterPro" id="IPR029030">
    <property type="entry name" value="Caspase-like_dom_sf"/>
</dbReference>
<evidence type="ECO:0000259" key="7">
    <source>
        <dbReference type="PROSITE" id="PS50207"/>
    </source>
</evidence>
<dbReference type="PANTHER" id="PTHR47901:SF8">
    <property type="entry name" value="CASPASE-3"/>
    <property type="match status" value="1"/>
</dbReference>
<keyword evidence="3" id="KW-0053">Apoptosis</keyword>
<feature type="region of interest" description="Disordered" evidence="6">
    <location>
        <begin position="219"/>
        <end position="360"/>
    </location>
</feature>
<comment type="caution">
    <text evidence="9">The sequence shown here is derived from an EMBL/GenBank/DDBJ whole genome shotgun (WGS) entry which is preliminary data.</text>
</comment>
<organism evidence="9 10">
    <name type="scientific">Heterodera trifolii</name>
    <dbReference type="NCBI Taxonomy" id="157864"/>
    <lineage>
        <taxon>Eukaryota</taxon>
        <taxon>Metazoa</taxon>
        <taxon>Ecdysozoa</taxon>
        <taxon>Nematoda</taxon>
        <taxon>Chromadorea</taxon>
        <taxon>Rhabditida</taxon>
        <taxon>Tylenchina</taxon>
        <taxon>Tylenchomorpha</taxon>
        <taxon>Tylenchoidea</taxon>
        <taxon>Heteroderidae</taxon>
        <taxon>Heteroderinae</taxon>
        <taxon>Heterodera</taxon>
    </lineage>
</organism>
<dbReference type="Pfam" id="PF00656">
    <property type="entry name" value="Peptidase_C14"/>
    <property type="match status" value="1"/>
</dbReference>
<keyword evidence="2" id="KW-0645">Protease</keyword>
<feature type="compositionally biased region" description="Low complexity" evidence="6">
    <location>
        <begin position="292"/>
        <end position="302"/>
    </location>
</feature>
<dbReference type="GO" id="GO:0008233">
    <property type="term" value="F:peptidase activity"/>
    <property type="evidence" value="ECO:0007669"/>
    <property type="project" value="UniProtKB-KW"/>
</dbReference>
<evidence type="ECO:0000313" key="10">
    <source>
        <dbReference type="Proteomes" id="UP001620626"/>
    </source>
</evidence>
<dbReference type="PRINTS" id="PR00376">
    <property type="entry name" value="IL1BCENZYME"/>
</dbReference>
<keyword evidence="4" id="KW-0378">Hydrolase</keyword>
<dbReference type="InterPro" id="IPR002398">
    <property type="entry name" value="Pept_C14"/>
</dbReference>
<dbReference type="InterPro" id="IPR001309">
    <property type="entry name" value="Pept_C14_p20"/>
</dbReference>
<sequence>MAKRTKKAITRKNEKKKSIDKARKATNCRQKETDSSDSDESENERDFCDGVAAELLRKICRAVRVKGMKWRNDRSPTPIRDYRKKPDTIYKNDVKGPALLINNIDFPGEEYRHGANLDTAGMLELLEQLGYYPVHMFEDLSSQQMVAKFEWFSRLTALKKADSTVTVVMSHGHLRSVQGIDGSSVPIATLKSKMNGKNCPQMVDKPIVMIFNSCQGDMRDDGVESSESPSLPTTKRHGKRRENDSQSSNQSSRRPLKNRKMSNRPYRSSTRQKKSNRAYRSSIRQKTRENDSQSSDESSNRPSKNRKMSNRPNHSSTRQKKRETDSQSSDQSPSRPSTSGKMSSRPYHSSTRQKNKVPSNANMIVGYSTTPNFVSFRNNQFGSWYIQAILRVFGQFAKTEEITQLFERVQNIVSKQETKGRDKQMPFFESKLTKRFYFFPSE</sequence>
<evidence type="ECO:0000256" key="1">
    <source>
        <dbReference type="ARBA" id="ARBA00010134"/>
    </source>
</evidence>
<feature type="compositionally biased region" description="Basic and acidic residues" evidence="6">
    <location>
        <begin position="16"/>
        <end position="34"/>
    </location>
</feature>
<dbReference type="GO" id="GO:0006508">
    <property type="term" value="P:proteolysis"/>
    <property type="evidence" value="ECO:0007669"/>
    <property type="project" value="UniProtKB-KW"/>
</dbReference>
<evidence type="ECO:0000256" key="2">
    <source>
        <dbReference type="ARBA" id="ARBA00022670"/>
    </source>
</evidence>
<dbReference type="InterPro" id="IPR015917">
    <property type="entry name" value="Pept_C14A"/>
</dbReference>
<dbReference type="Gene3D" id="3.40.50.1460">
    <property type="match status" value="2"/>
</dbReference>
<dbReference type="InterPro" id="IPR002138">
    <property type="entry name" value="Pept_C14_p10"/>
</dbReference>
<feature type="region of interest" description="Disordered" evidence="6">
    <location>
        <begin position="1"/>
        <end position="44"/>
    </location>
</feature>
<evidence type="ECO:0000259" key="8">
    <source>
        <dbReference type="PROSITE" id="PS50208"/>
    </source>
</evidence>
<evidence type="ECO:0000256" key="6">
    <source>
        <dbReference type="SAM" id="MobiDB-lite"/>
    </source>
</evidence>
<dbReference type="AlphaFoldDB" id="A0ABD2MDG8"/>
<feature type="compositionally biased region" description="Low complexity" evidence="6">
    <location>
        <begin position="326"/>
        <end position="339"/>
    </location>
</feature>
<dbReference type="InterPro" id="IPR011600">
    <property type="entry name" value="Pept_C14_caspase"/>
</dbReference>
<dbReference type="PANTHER" id="PTHR47901">
    <property type="entry name" value="CASPASE RECRUITMENT DOMAIN-CONTAINING PROTEIN 18"/>
    <property type="match status" value="1"/>
</dbReference>
<dbReference type="GO" id="GO:0006915">
    <property type="term" value="P:apoptotic process"/>
    <property type="evidence" value="ECO:0007669"/>
    <property type="project" value="UniProtKB-KW"/>
</dbReference>
<dbReference type="PROSITE" id="PS50207">
    <property type="entry name" value="CASPASE_P10"/>
    <property type="match status" value="1"/>
</dbReference>
<evidence type="ECO:0000256" key="3">
    <source>
        <dbReference type="ARBA" id="ARBA00022703"/>
    </source>
</evidence>
<feature type="compositionally biased region" description="Polar residues" evidence="6">
    <location>
        <begin position="340"/>
        <end position="360"/>
    </location>
</feature>
<dbReference type="EMBL" id="JBICBT010000030">
    <property type="protein sequence ID" value="KAL3125501.1"/>
    <property type="molecule type" value="Genomic_DNA"/>
</dbReference>
<keyword evidence="10" id="KW-1185">Reference proteome</keyword>
<feature type="compositionally biased region" description="Basic residues" evidence="6">
    <location>
        <begin position="1"/>
        <end position="15"/>
    </location>
</feature>
<feature type="domain" description="Caspase family p10" evidence="7">
    <location>
        <begin position="353"/>
        <end position="440"/>
    </location>
</feature>
<evidence type="ECO:0000256" key="4">
    <source>
        <dbReference type="ARBA" id="ARBA00022801"/>
    </source>
</evidence>
<feature type="domain" description="Caspase family p20" evidence="8">
    <location>
        <begin position="94"/>
        <end position="218"/>
    </location>
</feature>